<accession>A0ABM8YPK1</accession>
<comment type="caution">
    <text evidence="4">The sequence shown here is derived from an EMBL/GenBank/DDBJ whole genome shotgun (WGS) entry which is preliminary data.</text>
</comment>
<dbReference type="Gene3D" id="2.60.40.1630">
    <property type="entry name" value="bacillus anthracis domain"/>
    <property type="match status" value="1"/>
</dbReference>
<keyword evidence="1" id="KW-1133">Transmembrane helix</keyword>
<evidence type="ECO:0008006" key="6">
    <source>
        <dbReference type="Google" id="ProtNLM"/>
    </source>
</evidence>
<dbReference type="EMBL" id="CAKJTJ010000014">
    <property type="protein sequence ID" value="CAG9621919.1"/>
    <property type="molecule type" value="Genomic_DNA"/>
</dbReference>
<evidence type="ECO:0000259" key="2">
    <source>
        <dbReference type="Pfam" id="PF13786"/>
    </source>
</evidence>
<feature type="domain" description="DUF4179" evidence="2">
    <location>
        <begin position="47"/>
        <end position="140"/>
    </location>
</feature>
<name>A0ABM8YPK1_9BACI</name>
<evidence type="ECO:0000313" key="5">
    <source>
        <dbReference type="Proteomes" id="UP000789833"/>
    </source>
</evidence>
<organism evidence="4 5">
    <name type="scientific">Sutcliffiella rhizosphaerae</name>
    <dbReference type="NCBI Taxonomy" id="2880967"/>
    <lineage>
        <taxon>Bacteria</taxon>
        <taxon>Bacillati</taxon>
        <taxon>Bacillota</taxon>
        <taxon>Bacilli</taxon>
        <taxon>Bacillales</taxon>
        <taxon>Bacillaceae</taxon>
        <taxon>Sutcliffiella</taxon>
    </lineage>
</organism>
<keyword evidence="1" id="KW-0472">Membrane</keyword>
<dbReference type="Pfam" id="PF13786">
    <property type="entry name" value="DUF4179"/>
    <property type="match status" value="1"/>
</dbReference>
<sequence length="435" mass="49912">MFKREEVQLNHLKQEYENTPVSLDSLDKAIITGFNRAKAEEKKLYRKKNGFSSLLVVALLIIGLFSTIRVSPAFASYISSIPGMEKIVEMIRDDKGRVAAVEHQYYQDIGVYDKNDSLQVTIDGAISDEMGIVLFYTLESDKKIKEIMMDEVEIKAHNGTPLDGKTISYGQPYHSDDRKNSFNGTIEFFFQAPLTTKEYVVDIKVKGKQFSLPFTLNDYKAKKEYPVHQTLELESEKINVEKVTIYPLRAVVHLEMDPNNKKQILQLDDLRLVDENNEVWGKILNGITKSGDIDSEQEIYLQSNYFKEPKELYLVLNKAQAIEKDETTIIVDTEKLEILKQPVGSNLDNVRKEHGELSFDLHTEKEFNYFIFSEVIDAQGNEISKTSMSAYYDYDNGVNRIGMKLPVLKPAQNPITIELAFYPQWIKGEDKIKVK</sequence>
<dbReference type="RefSeq" id="WP_230501918.1">
    <property type="nucleotide sequence ID" value="NZ_CAKJTJ010000014.1"/>
</dbReference>
<dbReference type="InterPro" id="IPR025436">
    <property type="entry name" value="DUF4179"/>
</dbReference>
<evidence type="ECO:0000256" key="1">
    <source>
        <dbReference type="SAM" id="Phobius"/>
    </source>
</evidence>
<protein>
    <recommendedName>
        <fullName evidence="6">DUF4179 domain-containing protein</fullName>
    </recommendedName>
</protein>
<keyword evidence="5" id="KW-1185">Reference proteome</keyword>
<gene>
    <name evidence="4" type="ORF">BACCIP111883_02710</name>
</gene>
<dbReference type="InterPro" id="IPR040680">
    <property type="entry name" value="DUF5643"/>
</dbReference>
<dbReference type="Proteomes" id="UP000789833">
    <property type="component" value="Unassembled WGS sequence"/>
</dbReference>
<feature type="domain" description="DUF5643" evidence="3">
    <location>
        <begin position="222"/>
        <end position="338"/>
    </location>
</feature>
<proteinExistence type="predicted"/>
<evidence type="ECO:0000313" key="4">
    <source>
        <dbReference type="EMBL" id="CAG9621919.1"/>
    </source>
</evidence>
<keyword evidence="1" id="KW-0812">Transmembrane</keyword>
<reference evidence="4 5" key="1">
    <citation type="submission" date="2021-10" db="EMBL/GenBank/DDBJ databases">
        <authorList>
            <person name="Criscuolo A."/>
        </authorList>
    </citation>
    <scope>NUCLEOTIDE SEQUENCE [LARGE SCALE GENOMIC DNA]</scope>
    <source>
        <strain evidence="5">CIP 111883</strain>
    </source>
</reference>
<evidence type="ECO:0000259" key="3">
    <source>
        <dbReference type="Pfam" id="PF18705"/>
    </source>
</evidence>
<feature type="transmembrane region" description="Helical" evidence="1">
    <location>
        <begin position="51"/>
        <end position="70"/>
    </location>
</feature>
<dbReference type="Pfam" id="PF18705">
    <property type="entry name" value="DUF5643"/>
    <property type="match status" value="1"/>
</dbReference>